<feature type="compositionally biased region" description="Polar residues" evidence="1">
    <location>
        <begin position="165"/>
        <end position="183"/>
    </location>
</feature>
<dbReference type="Pfam" id="PF22910">
    <property type="entry name" value="EDR4-like_1st"/>
    <property type="match status" value="1"/>
</dbReference>
<feature type="region of interest" description="Disordered" evidence="1">
    <location>
        <begin position="357"/>
        <end position="389"/>
    </location>
</feature>
<reference evidence="4" key="1">
    <citation type="submission" date="2021-03" db="EMBL/GenBank/DDBJ databases">
        <authorList>
            <consortium name="Genoscope - CEA"/>
            <person name="William W."/>
        </authorList>
    </citation>
    <scope>NUCLEOTIDE SEQUENCE</scope>
    <source>
        <strain evidence="4">Doubled-haploid Pahang</strain>
    </source>
</reference>
<evidence type="ECO:0000313" key="4">
    <source>
        <dbReference type="EMBL" id="CAG1848234.1"/>
    </source>
</evidence>
<feature type="domain" description="Enhanced disease resistance 4-like N-terminal" evidence="3">
    <location>
        <begin position="8"/>
        <end position="40"/>
    </location>
</feature>
<feature type="compositionally biased region" description="Low complexity" evidence="1">
    <location>
        <begin position="600"/>
        <end position="611"/>
    </location>
</feature>
<gene>
    <name evidence="4" type="ORF">GSMUA_180290.1</name>
</gene>
<dbReference type="EMBL" id="HG996471">
    <property type="protein sequence ID" value="CAG1848234.1"/>
    <property type="molecule type" value="Genomic_DNA"/>
</dbReference>
<dbReference type="PANTHER" id="PTHR31105:SF38">
    <property type="entry name" value="PROTEIN ENHANCED DISEASE RESISTANCE 4"/>
    <property type="match status" value="1"/>
</dbReference>
<dbReference type="InParanoid" id="A0A804JNI0"/>
<reference evidence="5" key="2">
    <citation type="submission" date="2021-05" db="UniProtKB">
        <authorList>
            <consortium name="EnsemblPlants"/>
        </authorList>
    </citation>
    <scope>IDENTIFICATION</scope>
    <source>
        <strain evidence="5">subsp. malaccensis</strain>
    </source>
</reference>
<protein>
    <submittedName>
        <fullName evidence="4">(wild Malaysian banana) hypothetical protein</fullName>
    </submittedName>
</protein>
<feature type="compositionally biased region" description="Polar residues" evidence="1">
    <location>
        <begin position="255"/>
        <end position="269"/>
    </location>
</feature>
<organism evidence="5 6">
    <name type="scientific">Musa acuminata subsp. malaccensis</name>
    <name type="common">Wild banana</name>
    <name type="synonym">Musa malaccensis</name>
    <dbReference type="NCBI Taxonomy" id="214687"/>
    <lineage>
        <taxon>Eukaryota</taxon>
        <taxon>Viridiplantae</taxon>
        <taxon>Streptophyta</taxon>
        <taxon>Embryophyta</taxon>
        <taxon>Tracheophyta</taxon>
        <taxon>Spermatophyta</taxon>
        <taxon>Magnoliopsida</taxon>
        <taxon>Liliopsida</taxon>
        <taxon>Zingiberales</taxon>
        <taxon>Musaceae</taxon>
        <taxon>Musa</taxon>
    </lineage>
</organism>
<feature type="compositionally biased region" description="Basic and acidic residues" evidence="1">
    <location>
        <begin position="270"/>
        <end position="281"/>
    </location>
</feature>
<dbReference type="PANTHER" id="PTHR31105">
    <property type="entry name" value="EXTRA-LARGE G-PROTEIN-LIKE"/>
    <property type="match status" value="1"/>
</dbReference>
<feature type="compositionally biased region" description="Basic residues" evidence="1">
    <location>
        <begin position="222"/>
        <end position="234"/>
    </location>
</feature>
<feature type="compositionally biased region" description="Low complexity" evidence="1">
    <location>
        <begin position="200"/>
        <end position="211"/>
    </location>
</feature>
<evidence type="ECO:0000259" key="3">
    <source>
        <dbReference type="Pfam" id="PF22910"/>
    </source>
</evidence>
<dbReference type="AlphaFoldDB" id="A0A804JNI0"/>
<feature type="region of interest" description="Disordered" evidence="1">
    <location>
        <begin position="592"/>
        <end position="631"/>
    </location>
</feature>
<dbReference type="Pfam" id="PF11331">
    <property type="entry name" value="Zn_ribbon_12"/>
    <property type="match status" value="1"/>
</dbReference>
<feature type="compositionally biased region" description="Basic and acidic residues" evidence="1">
    <location>
        <begin position="108"/>
        <end position="164"/>
    </location>
</feature>
<evidence type="ECO:0000313" key="6">
    <source>
        <dbReference type="Proteomes" id="UP000012960"/>
    </source>
</evidence>
<dbReference type="InterPro" id="IPR021480">
    <property type="entry name" value="Zinc_ribbon_12"/>
</dbReference>
<accession>A0A804JNI0</accession>
<feature type="region of interest" description="Disordered" evidence="1">
    <location>
        <begin position="508"/>
        <end position="531"/>
    </location>
</feature>
<proteinExistence type="predicted"/>
<dbReference type="OrthoDB" id="1930285at2759"/>
<feature type="compositionally biased region" description="Polar residues" evidence="1">
    <location>
        <begin position="86"/>
        <end position="106"/>
    </location>
</feature>
<keyword evidence="6" id="KW-1185">Reference proteome</keyword>
<feature type="compositionally biased region" description="Basic and acidic residues" evidence="1">
    <location>
        <begin position="514"/>
        <end position="527"/>
    </location>
</feature>
<feature type="compositionally biased region" description="Basic and acidic residues" evidence="1">
    <location>
        <begin position="235"/>
        <end position="252"/>
    </location>
</feature>
<feature type="region of interest" description="Disordered" evidence="1">
    <location>
        <begin position="86"/>
        <end position="286"/>
    </location>
</feature>
<name>A0A804JNI0_MUSAM</name>
<dbReference type="Proteomes" id="UP000012960">
    <property type="component" value="Unplaced"/>
</dbReference>
<dbReference type="Gramene" id="Ma06_t34080.1">
    <property type="protein sequence ID" value="Ma06_p34080.1"/>
    <property type="gene ID" value="Ma06_g34080"/>
</dbReference>
<dbReference type="InterPro" id="IPR055126">
    <property type="entry name" value="EDR4-like_N"/>
</dbReference>
<evidence type="ECO:0000259" key="2">
    <source>
        <dbReference type="Pfam" id="PF11331"/>
    </source>
</evidence>
<dbReference type="EnsemblPlants" id="Ma06_t34080.1">
    <property type="protein sequence ID" value="Ma06_p34080.1"/>
    <property type="gene ID" value="Ma06_g34080"/>
</dbReference>
<dbReference type="FunCoup" id="A0A804JNI0">
    <property type="interactions" value="13"/>
</dbReference>
<feature type="domain" description="Probable zinc-ribbon" evidence="2">
    <location>
        <begin position="539"/>
        <end position="582"/>
    </location>
</feature>
<sequence length="730" mass="81169">MASTVPPFRFVRCPRCKKLLTEFANVPVYQCGECGTTLRAKHYNATRKDIIVPLPENKSENRPDCGSLDNGLQSKNETAVCATNDRVQSADSPNPQSSSVDASNNCYKKGDELENQEERGLDSESLKLTNERIDLDHSLNEVEKSSDARQQGHENLKMSERTQDSNESSSLRETASSEDNWSNRSDHDRHGNILRSATRNSNANDDSVSSAKGVSNTDAPRKRIPVSRRTFRQRKVQDSEDTTNARKGEEVNKMSAGTQVQVQEVSQKPSIEKSADADRFDSNANKLSTENKGYVSKDTSLNSEDFHSVQNWLEPENDGHLRSLPMDAELLKGSAKENDGHLRSLPTDAELLKGSAKENDGHLRSLPMDDAELPKGSANDRNGSPPAELNSLEHIQMEILKKVDELREEINGIFDKSDEGKGGSHQEEIHAKQLDSALVRLPPKPHCHKKGVPRPHRFNDIPSVLPHLSPCLHCQTSMCRRNRGYTSCHHNTSSIPCNTLSPGVHTPCHHKPQIKHEPEKPSNEVRRQQPKRHCRPIVSGAPFVICYNCFQLLQLPINFLVARKGLNKLQCGACSKVLEFSFRARDHGIPHTANEVDNLTSSEVDSSTDTTIRYKVSNSPSDDRSQGEPVSYSEDYGLSLGISYTTDAEPPVNIQINGRHRTASQLHRLMGYGSASELLYRHSDIDEESEFTELTEPTPPHCNTPDETYVGDGMSGKAIYISDPSASSRF</sequence>
<dbReference type="InterPro" id="IPR040244">
    <property type="entry name" value="EDR4-like"/>
</dbReference>
<evidence type="ECO:0000256" key="1">
    <source>
        <dbReference type="SAM" id="MobiDB-lite"/>
    </source>
</evidence>
<evidence type="ECO:0000313" key="5">
    <source>
        <dbReference type="EnsemblPlants" id="Ma06_p34080.1"/>
    </source>
</evidence>
<dbReference type="GO" id="GO:1900150">
    <property type="term" value="P:regulation of defense response to fungus"/>
    <property type="evidence" value="ECO:0007669"/>
    <property type="project" value="InterPro"/>
</dbReference>